<dbReference type="Proteomes" id="UP000193450">
    <property type="component" value="Chromosome"/>
</dbReference>
<dbReference type="SUPFAM" id="SSF53335">
    <property type="entry name" value="S-adenosyl-L-methionine-dependent methyltransferases"/>
    <property type="match status" value="1"/>
</dbReference>
<gene>
    <name evidence="2" type="ORF">BST96_00050</name>
</gene>
<dbReference type="KEGG" id="osg:BST96_00050"/>
<dbReference type="AlphaFoldDB" id="A0A1X9NF33"/>
<reference evidence="2 3" key="1">
    <citation type="submission" date="2016-11" db="EMBL/GenBank/DDBJ databases">
        <title>Trade-off between light-utilization and light-protection in marine flavobacteria.</title>
        <authorList>
            <person name="Kumagai Y."/>
        </authorList>
    </citation>
    <scope>NUCLEOTIDE SEQUENCE [LARGE SCALE GENOMIC DNA]</scope>
    <source>
        <strain evidence="2 3">NBRC 107125</strain>
    </source>
</reference>
<accession>A0A1X9NF33</accession>
<dbReference type="NCBIfam" id="TIGR01444">
    <property type="entry name" value="fkbM_fam"/>
    <property type="match status" value="1"/>
</dbReference>
<evidence type="ECO:0000259" key="1">
    <source>
        <dbReference type="Pfam" id="PF05050"/>
    </source>
</evidence>
<dbReference type="InterPro" id="IPR029063">
    <property type="entry name" value="SAM-dependent_MTases_sf"/>
</dbReference>
<protein>
    <recommendedName>
        <fullName evidence="1">Methyltransferase FkbM domain-containing protein</fullName>
    </recommendedName>
</protein>
<keyword evidence="3" id="KW-1185">Reference proteome</keyword>
<evidence type="ECO:0000313" key="3">
    <source>
        <dbReference type="Proteomes" id="UP000193450"/>
    </source>
</evidence>
<sequence length="294" mass="32910">MLKYFVDIVISRMPSKLDKLRAFYRFKQDYPFGKFLFPWFRQRIKSELGKSSIGELVRTGNDFLVPVSPLEPATRRVQCRGSIDTGMEWVIKRYAKRNTLAVDVGANVGLLSLLMADSVGDSGRVLAIEPNESLLDYAKYLFQLNAVDNVQVISGVCSDKQGTLQFTIDKDHHSKSMVVKGGEVLVESFTLDTLVEGVEQKVSFIKIDVEGHESQVIKGALAILKHQKPVLVFETGMHTDDDIAQINRMLDDAGYKVIGVIMDWGVDEKSLTETMTDKSHCNVLALPIKNSSNY</sequence>
<evidence type="ECO:0000313" key="2">
    <source>
        <dbReference type="EMBL" id="ARN72643.1"/>
    </source>
</evidence>
<name>A0A1X9NF33_9GAMM</name>
<dbReference type="PANTHER" id="PTHR34203:SF15">
    <property type="entry name" value="SLL1173 PROTEIN"/>
    <property type="match status" value="1"/>
</dbReference>
<dbReference type="CDD" id="cd02440">
    <property type="entry name" value="AdoMet_MTases"/>
    <property type="match status" value="1"/>
</dbReference>
<dbReference type="EMBL" id="CP019343">
    <property type="protein sequence ID" value="ARN72643.1"/>
    <property type="molecule type" value="Genomic_DNA"/>
</dbReference>
<feature type="domain" description="Methyltransferase FkbM" evidence="1">
    <location>
        <begin position="103"/>
        <end position="257"/>
    </location>
</feature>
<organism evidence="2 3">
    <name type="scientific">Oceanicoccus sagamiensis</name>
    <dbReference type="NCBI Taxonomy" id="716816"/>
    <lineage>
        <taxon>Bacteria</taxon>
        <taxon>Pseudomonadati</taxon>
        <taxon>Pseudomonadota</taxon>
        <taxon>Gammaproteobacteria</taxon>
        <taxon>Cellvibrionales</taxon>
        <taxon>Spongiibacteraceae</taxon>
        <taxon>Oceanicoccus</taxon>
    </lineage>
</organism>
<proteinExistence type="predicted"/>
<dbReference type="InterPro" id="IPR052514">
    <property type="entry name" value="SAM-dependent_MTase"/>
</dbReference>
<dbReference type="Gene3D" id="3.40.50.150">
    <property type="entry name" value="Vaccinia Virus protein VP39"/>
    <property type="match status" value="1"/>
</dbReference>
<dbReference type="PANTHER" id="PTHR34203">
    <property type="entry name" value="METHYLTRANSFERASE, FKBM FAMILY PROTEIN"/>
    <property type="match status" value="1"/>
</dbReference>
<dbReference type="InterPro" id="IPR006342">
    <property type="entry name" value="FkbM_mtfrase"/>
</dbReference>
<dbReference type="STRING" id="716816.BST96_00050"/>
<dbReference type="Pfam" id="PF05050">
    <property type="entry name" value="Methyltransf_21"/>
    <property type="match status" value="1"/>
</dbReference>